<dbReference type="InterPro" id="IPR006140">
    <property type="entry name" value="D-isomer_DH_NAD-bd"/>
</dbReference>
<evidence type="ECO:0000259" key="7">
    <source>
        <dbReference type="Pfam" id="PF02826"/>
    </source>
</evidence>
<dbReference type="CDD" id="cd05301">
    <property type="entry name" value="GDH"/>
    <property type="match status" value="1"/>
</dbReference>
<sequence length="381" mass="41478">MWIEVHRDETGGRDFPQPALATGSELQSILLSREHDRGWGHPQPEKPLKRPTMRKPNVYLTGPLPSECMLRLESESNLVVNTLGRDLSKTELVDAVSNADGLICFLSDTIDADVLAANPDLKIVANYAVGYNNIDIDAASRLGIAVTNTPDVLTDTTADLAWALMFAISRRIAEGDRLVRSGQWKGWAPLQLLGLDITGATLGIIGMGRIGRAVAERAKAFRMEVVYWNRTRLDAGTEEMLGVKYAEIDEVLSNSDFVSLHLALSPETEHLIDAEKIAKMRSSAYLINTARGLIIDEKALVKALQNNEIAGAGLDVFEKEPNIEPELLGMDNVVLTPHLGSGTVATRTMMGSMVVENCLAACAGKRPKNLLNPVAESLRDS</sequence>
<feature type="domain" description="D-isomer specific 2-hydroxyacid dehydrogenase catalytic" evidence="6">
    <location>
        <begin position="59"/>
        <end position="372"/>
    </location>
</feature>
<dbReference type="GO" id="GO:0030267">
    <property type="term" value="F:glyoxylate reductase (NADPH) activity"/>
    <property type="evidence" value="ECO:0007669"/>
    <property type="project" value="TreeGrafter"/>
</dbReference>
<dbReference type="SUPFAM" id="SSF51735">
    <property type="entry name" value="NAD(P)-binding Rossmann-fold domains"/>
    <property type="match status" value="1"/>
</dbReference>
<evidence type="ECO:0000256" key="4">
    <source>
        <dbReference type="RuleBase" id="RU003719"/>
    </source>
</evidence>
<evidence type="ECO:0000256" key="3">
    <source>
        <dbReference type="ARBA" id="ARBA00023027"/>
    </source>
</evidence>
<accession>A0A5C6E5N0</accession>
<dbReference type="AlphaFoldDB" id="A0A5C6E5N0"/>
<evidence type="ECO:0000259" key="6">
    <source>
        <dbReference type="Pfam" id="PF00389"/>
    </source>
</evidence>
<feature type="region of interest" description="Disordered" evidence="5">
    <location>
        <begin position="34"/>
        <end position="56"/>
    </location>
</feature>
<dbReference type="InterPro" id="IPR050223">
    <property type="entry name" value="D-isomer_2-hydroxyacid_DH"/>
</dbReference>
<dbReference type="EMBL" id="SJPY01000002">
    <property type="protein sequence ID" value="TWU44025.1"/>
    <property type="molecule type" value="Genomic_DNA"/>
</dbReference>
<dbReference type="PROSITE" id="PS00671">
    <property type="entry name" value="D_2_HYDROXYACID_DH_3"/>
    <property type="match status" value="1"/>
</dbReference>
<evidence type="ECO:0000313" key="9">
    <source>
        <dbReference type="Proteomes" id="UP000315471"/>
    </source>
</evidence>
<evidence type="ECO:0000313" key="8">
    <source>
        <dbReference type="EMBL" id="TWU44025.1"/>
    </source>
</evidence>
<proteinExistence type="inferred from homology"/>
<reference evidence="8 9" key="1">
    <citation type="submission" date="2019-02" db="EMBL/GenBank/DDBJ databases">
        <title>Deep-cultivation of Planctomycetes and their phenomic and genomic characterization uncovers novel biology.</title>
        <authorList>
            <person name="Wiegand S."/>
            <person name="Jogler M."/>
            <person name="Boedeker C."/>
            <person name="Pinto D."/>
            <person name="Vollmers J."/>
            <person name="Rivas-Marin E."/>
            <person name="Kohn T."/>
            <person name="Peeters S.H."/>
            <person name="Heuer A."/>
            <person name="Rast P."/>
            <person name="Oberbeckmann S."/>
            <person name="Bunk B."/>
            <person name="Jeske O."/>
            <person name="Meyerdierks A."/>
            <person name="Storesund J.E."/>
            <person name="Kallscheuer N."/>
            <person name="Luecker S."/>
            <person name="Lage O.M."/>
            <person name="Pohl T."/>
            <person name="Merkel B.J."/>
            <person name="Hornburger P."/>
            <person name="Mueller R.-W."/>
            <person name="Bruemmer F."/>
            <person name="Labrenz M."/>
            <person name="Spormann A.M."/>
            <person name="Op Den Camp H."/>
            <person name="Overmann J."/>
            <person name="Amann R."/>
            <person name="Jetten M.S.M."/>
            <person name="Mascher T."/>
            <person name="Medema M.H."/>
            <person name="Devos D.P."/>
            <person name="Kaster A.-K."/>
            <person name="Ovreas L."/>
            <person name="Rohde M."/>
            <person name="Galperin M.Y."/>
            <person name="Jogler C."/>
        </authorList>
    </citation>
    <scope>NUCLEOTIDE SEQUENCE [LARGE SCALE GENOMIC DNA]</scope>
    <source>
        <strain evidence="8 9">Q31b</strain>
    </source>
</reference>
<dbReference type="Gene3D" id="3.40.50.720">
    <property type="entry name" value="NAD(P)-binding Rossmann-like Domain"/>
    <property type="match status" value="2"/>
</dbReference>
<dbReference type="FunFam" id="3.40.50.720:FF:000203">
    <property type="entry name" value="D-3-phosphoglycerate dehydrogenase (SerA)"/>
    <property type="match status" value="1"/>
</dbReference>
<name>A0A5C6E5N0_9BACT</name>
<dbReference type="PROSITE" id="PS00065">
    <property type="entry name" value="D_2_HYDROXYACID_DH_1"/>
    <property type="match status" value="1"/>
</dbReference>
<evidence type="ECO:0000256" key="1">
    <source>
        <dbReference type="ARBA" id="ARBA00005854"/>
    </source>
</evidence>
<dbReference type="InterPro" id="IPR029752">
    <property type="entry name" value="D-isomer_DH_CS1"/>
</dbReference>
<dbReference type="GO" id="GO:0005829">
    <property type="term" value="C:cytosol"/>
    <property type="evidence" value="ECO:0007669"/>
    <property type="project" value="TreeGrafter"/>
</dbReference>
<keyword evidence="9" id="KW-1185">Reference proteome</keyword>
<dbReference type="InterPro" id="IPR006139">
    <property type="entry name" value="D-isomer_2_OHA_DH_cat_dom"/>
</dbReference>
<dbReference type="PANTHER" id="PTHR10996">
    <property type="entry name" value="2-HYDROXYACID DEHYDROGENASE-RELATED"/>
    <property type="match status" value="1"/>
</dbReference>
<dbReference type="InterPro" id="IPR036291">
    <property type="entry name" value="NAD(P)-bd_dom_sf"/>
</dbReference>
<dbReference type="EC" id="1.1.1.-" evidence="8"/>
<dbReference type="GO" id="GO:0016618">
    <property type="term" value="F:hydroxypyruvate reductase [NAD(P)H] activity"/>
    <property type="evidence" value="ECO:0007669"/>
    <property type="project" value="TreeGrafter"/>
</dbReference>
<keyword evidence="2 4" id="KW-0560">Oxidoreductase</keyword>
<dbReference type="Pfam" id="PF00389">
    <property type="entry name" value="2-Hacid_dh"/>
    <property type="match status" value="1"/>
</dbReference>
<dbReference type="Proteomes" id="UP000315471">
    <property type="component" value="Unassembled WGS sequence"/>
</dbReference>
<dbReference type="Pfam" id="PF02826">
    <property type="entry name" value="2-Hacid_dh_C"/>
    <property type="match status" value="1"/>
</dbReference>
<gene>
    <name evidence="8" type="ORF">Q31b_15600</name>
</gene>
<feature type="domain" description="D-isomer specific 2-hydroxyacid dehydrogenase NAD-binding" evidence="7">
    <location>
        <begin position="163"/>
        <end position="340"/>
    </location>
</feature>
<comment type="caution">
    <text evidence="8">The sequence shown here is derived from an EMBL/GenBank/DDBJ whole genome shotgun (WGS) entry which is preliminary data.</text>
</comment>
<dbReference type="InterPro" id="IPR029753">
    <property type="entry name" value="D-isomer_DH_CS"/>
</dbReference>
<evidence type="ECO:0000256" key="5">
    <source>
        <dbReference type="SAM" id="MobiDB-lite"/>
    </source>
</evidence>
<comment type="similarity">
    <text evidence="1 4">Belongs to the D-isomer specific 2-hydroxyacid dehydrogenase family.</text>
</comment>
<feature type="compositionally biased region" description="Basic and acidic residues" evidence="5">
    <location>
        <begin position="34"/>
        <end position="48"/>
    </location>
</feature>
<keyword evidence="3" id="KW-0520">NAD</keyword>
<dbReference type="GO" id="GO:0051287">
    <property type="term" value="F:NAD binding"/>
    <property type="evidence" value="ECO:0007669"/>
    <property type="project" value="InterPro"/>
</dbReference>
<dbReference type="SUPFAM" id="SSF52283">
    <property type="entry name" value="Formate/glycerate dehydrogenase catalytic domain-like"/>
    <property type="match status" value="1"/>
</dbReference>
<protein>
    <submittedName>
        <fullName evidence="8">Putative 2-hydroxyacid dehydrogenase</fullName>
        <ecNumber evidence="8">1.1.1.-</ecNumber>
    </submittedName>
</protein>
<evidence type="ECO:0000256" key="2">
    <source>
        <dbReference type="ARBA" id="ARBA00023002"/>
    </source>
</evidence>
<organism evidence="8 9">
    <name type="scientific">Novipirellula aureliae</name>
    <dbReference type="NCBI Taxonomy" id="2527966"/>
    <lineage>
        <taxon>Bacteria</taxon>
        <taxon>Pseudomonadati</taxon>
        <taxon>Planctomycetota</taxon>
        <taxon>Planctomycetia</taxon>
        <taxon>Pirellulales</taxon>
        <taxon>Pirellulaceae</taxon>
        <taxon>Novipirellula</taxon>
    </lineage>
</organism>
<dbReference type="PANTHER" id="PTHR10996:SF283">
    <property type="entry name" value="GLYOXYLATE_HYDROXYPYRUVATE REDUCTASE B"/>
    <property type="match status" value="1"/>
</dbReference>